<protein>
    <submittedName>
        <fullName evidence="2">Uncharacterized protein</fullName>
    </submittedName>
</protein>
<organism evidence="2 3">
    <name type="scientific">Helicovermis profundi</name>
    <dbReference type="NCBI Taxonomy" id="3065157"/>
    <lineage>
        <taxon>Bacteria</taxon>
        <taxon>Bacillati</taxon>
        <taxon>Bacillota</taxon>
        <taxon>Clostridia</taxon>
        <taxon>Helicovermis</taxon>
    </lineage>
</organism>
<keyword evidence="3" id="KW-1185">Reference proteome</keyword>
<dbReference type="EMBL" id="AP028654">
    <property type="protein sequence ID" value="BEP28082.1"/>
    <property type="molecule type" value="Genomic_DNA"/>
</dbReference>
<evidence type="ECO:0000256" key="1">
    <source>
        <dbReference type="SAM" id="Phobius"/>
    </source>
</evidence>
<keyword evidence="1" id="KW-1133">Transmembrane helix</keyword>
<dbReference type="KEGG" id="hprf:HLPR_04130"/>
<evidence type="ECO:0000313" key="3">
    <source>
        <dbReference type="Proteomes" id="UP001321786"/>
    </source>
</evidence>
<dbReference type="Proteomes" id="UP001321786">
    <property type="component" value="Chromosome"/>
</dbReference>
<accession>A0AAU9EBZ3</accession>
<gene>
    <name evidence="2" type="ORF">HLPR_04130</name>
</gene>
<feature type="transmembrane region" description="Helical" evidence="1">
    <location>
        <begin position="40"/>
        <end position="70"/>
    </location>
</feature>
<name>A0AAU9EBZ3_9FIRM</name>
<dbReference type="AlphaFoldDB" id="A0AAU9EBZ3"/>
<evidence type="ECO:0000313" key="2">
    <source>
        <dbReference type="EMBL" id="BEP28082.1"/>
    </source>
</evidence>
<sequence>MFKVFSRGIMPDETELNMGKEKKLYESDDRPELDLKFSDYVAISIALFRSLLPFVLLIGIVYSIFVYFFLNVWLS</sequence>
<proteinExistence type="predicted"/>
<keyword evidence="1" id="KW-0812">Transmembrane</keyword>
<reference evidence="2 3" key="1">
    <citation type="submission" date="2023-08" db="EMBL/GenBank/DDBJ databases">
        <title>Helicovermis profunda gen. nov., sp. nov., a novel mesophilic, fermentative bacterium within the Bacillota from a deep-sea hydrothermal vent chimney.</title>
        <authorList>
            <person name="Miyazaki U."/>
            <person name="Mizutani D."/>
            <person name="Hashimoto Y."/>
            <person name="Tame A."/>
            <person name="Sawayama S."/>
            <person name="Miyazaki J."/>
            <person name="Takai K."/>
            <person name="Nakagawa S."/>
        </authorList>
    </citation>
    <scope>NUCLEOTIDE SEQUENCE [LARGE SCALE GENOMIC DNA]</scope>
    <source>
        <strain evidence="2 3">S502</strain>
    </source>
</reference>
<dbReference type="RefSeq" id="WP_338536429.1">
    <property type="nucleotide sequence ID" value="NZ_AP028654.1"/>
</dbReference>
<keyword evidence="1" id="KW-0472">Membrane</keyword>